<dbReference type="InterPro" id="IPR013126">
    <property type="entry name" value="Hsp_70_fam"/>
</dbReference>
<comment type="similarity">
    <text evidence="1">Belongs to the heat shock protein 70 family.</text>
</comment>
<name>A0A8J2KPX1_9HEXA</name>
<proteinExistence type="inferred from homology"/>
<dbReference type="GO" id="GO:0005524">
    <property type="term" value="F:ATP binding"/>
    <property type="evidence" value="ECO:0007669"/>
    <property type="project" value="UniProtKB-KW"/>
</dbReference>
<reference evidence="4" key="1">
    <citation type="submission" date="2021-06" db="EMBL/GenBank/DDBJ databases">
        <authorList>
            <person name="Hodson N. C."/>
            <person name="Mongue J. A."/>
            <person name="Jaron S. K."/>
        </authorList>
    </citation>
    <scope>NUCLEOTIDE SEQUENCE</scope>
</reference>
<keyword evidence="5" id="KW-1185">Reference proteome</keyword>
<protein>
    <submittedName>
        <fullName evidence="4">Uncharacterized protein</fullName>
    </submittedName>
</protein>
<gene>
    <name evidence="4" type="ORF">AFUS01_LOCUS29011</name>
</gene>
<dbReference type="OrthoDB" id="29851at2759"/>
<evidence type="ECO:0000256" key="2">
    <source>
        <dbReference type="ARBA" id="ARBA00022741"/>
    </source>
</evidence>
<evidence type="ECO:0000256" key="3">
    <source>
        <dbReference type="ARBA" id="ARBA00022840"/>
    </source>
</evidence>
<dbReference type="GO" id="GO:0140662">
    <property type="term" value="F:ATP-dependent protein folding chaperone"/>
    <property type="evidence" value="ECO:0007669"/>
    <property type="project" value="InterPro"/>
</dbReference>
<evidence type="ECO:0000256" key="1">
    <source>
        <dbReference type="ARBA" id="ARBA00007381"/>
    </source>
</evidence>
<dbReference type="EMBL" id="CAJVCH010422601">
    <property type="protein sequence ID" value="CAG7818510.1"/>
    <property type="molecule type" value="Genomic_DNA"/>
</dbReference>
<dbReference type="PANTHER" id="PTHR19375">
    <property type="entry name" value="HEAT SHOCK PROTEIN 70KDA"/>
    <property type="match status" value="1"/>
</dbReference>
<accession>A0A8J2KPX1</accession>
<dbReference type="Proteomes" id="UP000708208">
    <property type="component" value="Unassembled WGS sequence"/>
</dbReference>
<sequence length="109" mass="12518">MYGEKALRLYVTRDEFSELIKPGVDKCMKVVDQVLAKCQLKEADIDDVMLVGGSTRTLYVQERLSEKFGGRKLLKRICPEEAVVHGACIVAYNIENQLDLIVQEWDHRF</sequence>
<organism evidence="4 5">
    <name type="scientific">Allacma fusca</name>
    <dbReference type="NCBI Taxonomy" id="39272"/>
    <lineage>
        <taxon>Eukaryota</taxon>
        <taxon>Metazoa</taxon>
        <taxon>Ecdysozoa</taxon>
        <taxon>Arthropoda</taxon>
        <taxon>Hexapoda</taxon>
        <taxon>Collembola</taxon>
        <taxon>Symphypleona</taxon>
        <taxon>Sminthuridae</taxon>
        <taxon>Allacma</taxon>
    </lineage>
</organism>
<dbReference type="AlphaFoldDB" id="A0A8J2KPX1"/>
<keyword evidence="2" id="KW-0547">Nucleotide-binding</keyword>
<evidence type="ECO:0000313" key="4">
    <source>
        <dbReference type="EMBL" id="CAG7818510.1"/>
    </source>
</evidence>
<keyword evidence="3" id="KW-0067">ATP-binding</keyword>
<dbReference type="Pfam" id="PF00012">
    <property type="entry name" value="HSP70"/>
    <property type="match status" value="1"/>
</dbReference>
<comment type="caution">
    <text evidence="4">The sequence shown here is derived from an EMBL/GenBank/DDBJ whole genome shotgun (WGS) entry which is preliminary data.</text>
</comment>
<evidence type="ECO:0000313" key="5">
    <source>
        <dbReference type="Proteomes" id="UP000708208"/>
    </source>
</evidence>